<comment type="caution">
    <text evidence="2">The sequence shown here is derived from an EMBL/GenBank/DDBJ whole genome shotgun (WGS) entry which is preliminary data.</text>
</comment>
<dbReference type="Proteomes" id="UP001222932">
    <property type="component" value="Unassembled WGS sequence"/>
</dbReference>
<evidence type="ECO:0000313" key="2">
    <source>
        <dbReference type="EMBL" id="GMK56853.1"/>
    </source>
</evidence>
<keyword evidence="3" id="KW-1185">Reference proteome</keyword>
<reference evidence="2" key="2">
    <citation type="submission" date="2023-06" db="EMBL/GenBank/DDBJ databases">
        <authorList>
            <person name="Kobayashi Y."/>
            <person name="Kayamori A."/>
            <person name="Aoki K."/>
            <person name="Shiwa Y."/>
            <person name="Fujita N."/>
            <person name="Sugita T."/>
            <person name="Iwasaki W."/>
            <person name="Tanaka N."/>
            <person name="Takashima M."/>
        </authorList>
    </citation>
    <scope>NUCLEOTIDE SEQUENCE</scope>
    <source>
        <strain evidence="2">HIS016</strain>
    </source>
</reference>
<sequence>MAFSSLADELNFDSGFPMSPSGPGLSLADEFGGMGGGTLADELVDDLALADYPEPQSGSLGLENSLDGLDDLGDLGGDGFKYDSHTPRRPTRGRPRTPDSSTRIRSRRHDDCGEDELDLEPLRSAQAAGKRMLSRLQTLEPRVPLEERLAGYVSRMGAAERVRDEQTREAAALLRELEGLASVVTEEDVAYVDLLMEHDSPRRRTPPLNLIEESDDELSHDDSCRSPLSPLDPNTNATSPRWPDSPSTPVSLRRRLSSPRSPLSPSFPNGMHASSLVPHRSVLAVATADLGSATGEAADALSKLARASATAVQVNAAASETSRQLRKLRVGVVTLREGVEAEDEAQRGIDAWEAAVASGSVPDVRGVLASLMAGFEERLSELARAHEGLQSARIRI</sequence>
<accession>A0AAD3TUG3</accession>
<reference evidence="2" key="1">
    <citation type="journal article" date="2023" name="BMC Genomics">
        <title>Chromosome-level genome assemblies of Cutaneotrichosporon spp. (Trichosporonales, Basidiomycota) reveal imbalanced evolution between nucleotide sequences and chromosome synteny.</title>
        <authorList>
            <person name="Kobayashi Y."/>
            <person name="Kayamori A."/>
            <person name="Aoki K."/>
            <person name="Shiwa Y."/>
            <person name="Matsutani M."/>
            <person name="Fujita N."/>
            <person name="Sugita T."/>
            <person name="Iwasaki W."/>
            <person name="Tanaka N."/>
            <person name="Takashima M."/>
        </authorList>
    </citation>
    <scope>NUCLEOTIDE SEQUENCE</scope>
    <source>
        <strain evidence="2">HIS016</strain>
    </source>
</reference>
<gene>
    <name evidence="2" type="ORF">CspeluHIS016_0306930</name>
</gene>
<evidence type="ECO:0000313" key="3">
    <source>
        <dbReference type="Proteomes" id="UP001222932"/>
    </source>
</evidence>
<dbReference type="AlphaFoldDB" id="A0AAD3TUG3"/>
<organism evidence="2 3">
    <name type="scientific">Cutaneotrichosporon spelunceum</name>
    <dbReference type="NCBI Taxonomy" id="1672016"/>
    <lineage>
        <taxon>Eukaryota</taxon>
        <taxon>Fungi</taxon>
        <taxon>Dikarya</taxon>
        <taxon>Basidiomycota</taxon>
        <taxon>Agaricomycotina</taxon>
        <taxon>Tremellomycetes</taxon>
        <taxon>Trichosporonales</taxon>
        <taxon>Trichosporonaceae</taxon>
        <taxon>Cutaneotrichosporon</taxon>
    </lineage>
</organism>
<name>A0AAD3TUG3_9TREE</name>
<proteinExistence type="predicted"/>
<protein>
    <submittedName>
        <fullName evidence="2">Uncharacterized protein</fullName>
    </submittedName>
</protein>
<evidence type="ECO:0000256" key="1">
    <source>
        <dbReference type="SAM" id="MobiDB-lite"/>
    </source>
</evidence>
<dbReference type="EMBL" id="BTCM01000003">
    <property type="protein sequence ID" value="GMK56853.1"/>
    <property type="molecule type" value="Genomic_DNA"/>
</dbReference>
<feature type="region of interest" description="Disordered" evidence="1">
    <location>
        <begin position="77"/>
        <end position="114"/>
    </location>
</feature>
<feature type="region of interest" description="Disordered" evidence="1">
    <location>
        <begin position="213"/>
        <end position="272"/>
    </location>
</feature>